<keyword evidence="6" id="KW-0067">ATP-binding</keyword>
<keyword evidence="4 8" id="KW-0436">Ligase</keyword>
<dbReference type="PROSITE" id="PS50075">
    <property type="entry name" value="CARRIER"/>
    <property type="match status" value="1"/>
</dbReference>
<dbReference type="SUPFAM" id="SSF56801">
    <property type="entry name" value="Acetyl-CoA synthetase-like"/>
    <property type="match status" value="1"/>
</dbReference>
<gene>
    <name evidence="8" type="ORF">LVJ94_43990</name>
</gene>
<evidence type="ECO:0000256" key="2">
    <source>
        <dbReference type="ARBA" id="ARBA00022450"/>
    </source>
</evidence>
<keyword evidence="3" id="KW-0597">Phosphoprotein</keyword>
<evidence type="ECO:0000313" key="8">
    <source>
        <dbReference type="EMBL" id="WXB03856.1"/>
    </source>
</evidence>
<evidence type="ECO:0000256" key="5">
    <source>
        <dbReference type="ARBA" id="ARBA00022741"/>
    </source>
</evidence>
<keyword evidence="2" id="KW-0596">Phosphopantetheine</keyword>
<dbReference type="SUPFAM" id="SSF47336">
    <property type="entry name" value="ACP-like"/>
    <property type="match status" value="1"/>
</dbReference>
<evidence type="ECO:0000259" key="7">
    <source>
        <dbReference type="PROSITE" id="PS50075"/>
    </source>
</evidence>
<dbReference type="InterPro" id="IPR036736">
    <property type="entry name" value="ACP-like_sf"/>
</dbReference>
<keyword evidence="9" id="KW-1185">Reference proteome</keyword>
<dbReference type="SUPFAM" id="SSF53474">
    <property type="entry name" value="alpha/beta-Hydrolases"/>
    <property type="match status" value="1"/>
</dbReference>
<dbReference type="SMART" id="SM00824">
    <property type="entry name" value="PKS_TE"/>
    <property type="match status" value="1"/>
</dbReference>
<dbReference type="GO" id="GO:0030729">
    <property type="term" value="F:acetoacetate-CoA ligase activity"/>
    <property type="evidence" value="ECO:0007669"/>
    <property type="project" value="UniProtKB-EC"/>
</dbReference>
<evidence type="ECO:0000313" key="9">
    <source>
        <dbReference type="Proteomes" id="UP001374803"/>
    </source>
</evidence>
<dbReference type="EMBL" id="CP089983">
    <property type="protein sequence ID" value="WXB03856.1"/>
    <property type="molecule type" value="Genomic_DNA"/>
</dbReference>
<dbReference type="Proteomes" id="UP001374803">
    <property type="component" value="Chromosome"/>
</dbReference>
<dbReference type="EC" id="6.2.1.16" evidence="8"/>
<evidence type="ECO:0000256" key="4">
    <source>
        <dbReference type="ARBA" id="ARBA00022598"/>
    </source>
</evidence>
<dbReference type="SMART" id="SM00823">
    <property type="entry name" value="PKS_PP"/>
    <property type="match status" value="1"/>
</dbReference>
<dbReference type="PROSITE" id="PS00455">
    <property type="entry name" value="AMP_BINDING"/>
    <property type="match status" value="1"/>
</dbReference>
<dbReference type="PANTHER" id="PTHR42921:SF1">
    <property type="entry name" value="ACETOACETYL-COA SYNTHETASE"/>
    <property type="match status" value="1"/>
</dbReference>
<proteinExistence type="inferred from homology"/>
<evidence type="ECO:0000256" key="6">
    <source>
        <dbReference type="ARBA" id="ARBA00022840"/>
    </source>
</evidence>
<dbReference type="InterPro" id="IPR009081">
    <property type="entry name" value="PP-bd_ACP"/>
</dbReference>
<dbReference type="InterPro" id="IPR020806">
    <property type="entry name" value="PKS_PP-bd"/>
</dbReference>
<dbReference type="InterPro" id="IPR020802">
    <property type="entry name" value="TesA-like"/>
</dbReference>
<dbReference type="Pfam" id="PF00550">
    <property type="entry name" value="PP-binding"/>
    <property type="match status" value="1"/>
</dbReference>
<dbReference type="Gene3D" id="3.40.50.12780">
    <property type="entry name" value="N-terminal domain of ligase-like"/>
    <property type="match status" value="1"/>
</dbReference>
<dbReference type="InterPro" id="IPR001031">
    <property type="entry name" value="Thioesterase"/>
</dbReference>
<dbReference type="Gene3D" id="3.30.300.30">
    <property type="match status" value="1"/>
</dbReference>
<dbReference type="Pfam" id="PF00975">
    <property type="entry name" value="Thioesterase"/>
    <property type="match status" value="1"/>
</dbReference>
<reference evidence="8" key="1">
    <citation type="submission" date="2021-12" db="EMBL/GenBank/DDBJ databases">
        <title>Discovery of the Pendulisporaceae a myxobacterial family with distinct sporulation behavior and unique specialized metabolism.</title>
        <authorList>
            <person name="Garcia R."/>
            <person name="Popoff A."/>
            <person name="Bader C.D."/>
            <person name="Loehr J."/>
            <person name="Walesch S."/>
            <person name="Walt C."/>
            <person name="Boldt J."/>
            <person name="Bunk B."/>
            <person name="Haeckl F.J.F.P.J."/>
            <person name="Gunesch A.P."/>
            <person name="Birkelbach J."/>
            <person name="Nuebel U."/>
            <person name="Pietschmann T."/>
            <person name="Bach T."/>
            <person name="Mueller R."/>
        </authorList>
    </citation>
    <scope>NUCLEOTIDE SEQUENCE</scope>
    <source>
        <strain evidence="8">MSr11367</strain>
    </source>
</reference>
<dbReference type="InterPro" id="IPR045851">
    <property type="entry name" value="AMP-bd_C_sf"/>
</dbReference>
<dbReference type="Gene3D" id="3.40.50.1820">
    <property type="entry name" value="alpha/beta hydrolase"/>
    <property type="match status" value="1"/>
</dbReference>
<protein>
    <submittedName>
        <fullName evidence="8">Acetoacetate--CoA ligase</fullName>
        <ecNumber evidence="8">6.2.1.16</ecNumber>
    </submittedName>
</protein>
<comment type="similarity">
    <text evidence="1">Belongs to the ATP-dependent AMP-binding enzyme family.</text>
</comment>
<dbReference type="Pfam" id="PF13193">
    <property type="entry name" value="AMP-binding_C"/>
    <property type="match status" value="1"/>
</dbReference>
<organism evidence="8 9">
    <name type="scientific">Pendulispora rubella</name>
    <dbReference type="NCBI Taxonomy" id="2741070"/>
    <lineage>
        <taxon>Bacteria</taxon>
        <taxon>Pseudomonadati</taxon>
        <taxon>Myxococcota</taxon>
        <taxon>Myxococcia</taxon>
        <taxon>Myxococcales</taxon>
        <taxon>Sorangiineae</taxon>
        <taxon>Pendulisporaceae</taxon>
        <taxon>Pendulispora</taxon>
    </lineage>
</organism>
<evidence type="ECO:0000256" key="1">
    <source>
        <dbReference type="ARBA" id="ARBA00006432"/>
    </source>
</evidence>
<keyword evidence="5" id="KW-0547">Nucleotide-binding</keyword>
<feature type="domain" description="Carrier" evidence="7">
    <location>
        <begin position="723"/>
        <end position="797"/>
    </location>
</feature>
<dbReference type="RefSeq" id="WP_394833491.1">
    <property type="nucleotide sequence ID" value="NZ_CP089929.1"/>
</dbReference>
<name>A0ABZ2L244_9BACT</name>
<dbReference type="InterPro" id="IPR020845">
    <property type="entry name" value="AMP-binding_CS"/>
</dbReference>
<evidence type="ECO:0000256" key="3">
    <source>
        <dbReference type="ARBA" id="ARBA00022553"/>
    </source>
</evidence>
<dbReference type="Pfam" id="PF00501">
    <property type="entry name" value="AMP-binding"/>
    <property type="match status" value="1"/>
</dbReference>
<dbReference type="InterPro" id="IPR025110">
    <property type="entry name" value="AMP-bd_C"/>
</dbReference>
<dbReference type="NCBIfam" id="TIGR01217">
    <property type="entry name" value="ac_ac_CoA_syn"/>
    <property type="match status" value="1"/>
</dbReference>
<accession>A0ABZ2L244</accession>
<sequence length="1077" mass="118015">MKPDDGGAFASATFPIGLLAPGTTYGFDREDRAEPLPIFVPHTVTVAQSQMTDFICFCEETTGWRFDDPAAFHRFSVQEYRLFWRLFLEWSELDVEGSYEPVCVGQVCETAEFFPKLRLSFVQNLLAARTSEQLAQPALTACNERGDRTVWTRAELTTRVLRLASALHRRGLRSGDRVVAVVSNTAETVVACLATAALGAIWSSIAPDIGLPAMVERFNQLTPSWLFAHGSYFHHGYERVVTEKLTELVEALPSLEHVVCLRGPEPAIPAGRDVPVESIRDVLASETAPVFTCLEELPRFEFNHPLYILFSSGTTGKPKCIMHGAGGTLLEHVKEHRLHTDLRQGDTMYFHTTCGWMMYNWQLSALASGTHIVIYDGSVSYPEADALWQLVEREQITVFGTSPGYLQYTRDAGITPRTRYDLTALRAIMSTGSVLPDAFFHWTRDEVKAVPLQSISGGTDIIGCFLLGHPHLPVYEGELQSKSLGLDVRAVGLRATAGTANDCIAFGELICENPFPSRPLGLYGDPDGVRFHDAYFRQNPGVWTHGDLLELTSRGTGRIHGRSDGVMNIRGIRIGPAEIYSVLTGIDDVRDAVAVEQTAPHEPGGSRLVLVVVLREGAYLDSSLVRRIRKALSEQCSAAHAPAVIAEVDELPTTHSGKRSDRAVRDAINGKPVLNVTALRNPECLHALREHPALRLDGPGDAAEVSSLLTPSEVVVSRYVFGEKTDSLEGRLAEIWETVLGLPVALDDNFFQLGGHSLLAVSLLGRVEKEFGRRLAMSSLLHAGTVRTMAALLQRGAMDRSTLIAIQPKGRKRPVYWLPGGGGLSVLAFREVSLLLGEDRPVYGLEAELRLDGSKNDLPSMAADYIDAIREKQPHGPYVLLGFSLGSWMAYEMAVQLRARGESVALLGLFDTAVPGTLSGVQQVTAAAQRVRHHWRNLRGLPAGNMFSYLSDAAEVLAHKVQRQLGRSPSEPPPPDSEAAATSIFDEVDRKNRGIVDVYSRGPLTQYPGKVTLFLAERTSQSGLSPELDARLGWRNLAEGGIDVHKVPGSHLSMLEHPHVEGLAKVLRECLARVDEA</sequence>
<dbReference type="InterPro" id="IPR042099">
    <property type="entry name" value="ANL_N_sf"/>
</dbReference>
<dbReference type="NCBIfam" id="NF002937">
    <property type="entry name" value="PRK03584.1"/>
    <property type="match status" value="1"/>
</dbReference>
<dbReference type="PANTHER" id="PTHR42921">
    <property type="entry name" value="ACETOACETYL-COA SYNTHETASE"/>
    <property type="match status" value="1"/>
</dbReference>
<dbReference type="InterPro" id="IPR000873">
    <property type="entry name" value="AMP-dep_synth/lig_dom"/>
</dbReference>
<dbReference type="Gene3D" id="1.10.1200.10">
    <property type="entry name" value="ACP-like"/>
    <property type="match status" value="1"/>
</dbReference>
<dbReference type="InterPro" id="IPR005914">
    <property type="entry name" value="Acac_CoA_synth"/>
</dbReference>
<dbReference type="InterPro" id="IPR029058">
    <property type="entry name" value="AB_hydrolase_fold"/>
</dbReference>